<keyword evidence="9" id="KW-1185">Reference proteome</keyword>
<dbReference type="SUPFAM" id="SSF56112">
    <property type="entry name" value="Protein kinase-like (PK-like)"/>
    <property type="match status" value="1"/>
</dbReference>
<dbReference type="PANTHER" id="PTHR24056:SF576">
    <property type="entry name" value="SERINE_THREONINE-PROTEIN KINASE CSK1"/>
    <property type="match status" value="1"/>
</dbReference>
<dbReference type="EMBL" id="CAWUHD010000033">
    <property type="protein sequence ID" value="CAK7219833.1"/>
    <property type="molecule type" value="Genomic_DNA"/>
</dbReference>
<dbReference type="InterPro" id="IPR011009">
    <property type="entry name" value="Kinase-like_dom_sf"/>
</dbReference>
<dbReference type="Proteomes" id="UP001642482">
    <property type="component" value="Unassembled WGS sequence"/>
</dbReference>
<evidence type="ECO:0000256" key="3">
    <source>
        <dbReference type="ARBA" id="ARBA00022840"/>
    </source>
</evidence>
<evidence type="ECO:0000313" key="8">
    <source>
        <dbReference type="EMBL" id="CAK7219833.1"/>
    </source>
</evidence>
<comment type="catalytic activity">
    <reaction evidence="5">
        <text>L-seryl-[protein] + ATP = O-phospho-L-seryl-[protein] + ADP + H(+)</text>
        <dbReference type="Rhea" id="RHEA:17989"/>
        <dbReference type="Rhea" id="RHEA-COMP:9863"/>
        <dbReference type="Rhea" id="RHEA-COMP:11604"/>
        <dbReference type="ChEBI" id="CHEBI:15378"/>
        <dbReference type="ChEBI" id="CHEBI:29999"/>
        <dbReference type="ChEBI" id="CHEBI:30616"/>
        <dbReference type="ChEBI" id="CHEBI:83421"/>
        <dbReference type="ChEBI" id="CHEBI:456216"/>
        <dbReference type="EC" id="2.7.11.22"/>
    </reaction>
</comment>
<comment type="catalytic activity">
    <reaction evidence="4">
        <text>L-threonyl-[protein] + ATP = O-phospho-L-threonyl-[protein] + ADP + H(+)</text>
        <dbReference type="Rhea" id="RHEA:46608"/>
        <dbReference type="Rhea" id="RHEA-COMP:11060"/>
        <dbReference type="Rhea" id="RHEA-COMP:11605"/>
        <dbReference type="ChEBI" id="CHEBI:15378"/>
        <dbReference type="ChEBI" id="CHEBI:30013"/>
        <dbReference type="ChEBI" id="CHEBI:30616"/>
        <dbReference type="ChEBI" id="CHEBI:61977"/>
        <dbReference type="ChEBI" id="CHEBI:456216"/>
        <dbReference type="EC" id="2.7.11.22"/>
    </reaction>
</comment>
<organism evidence="8 9">
    <name type="scientific">Sporothrix eucalyptigena</name>
    <dbReference type="NCBI Taxonomy" id="1812306"/>
    <lineage>
        <taxon>Eukaryota</taxon>
        <taxon>Fungi</taxon>
        <taxon>Dikarya</taxon>
        <taxon>Ascomycota</taxon>
        <taxon>Pezizomycotina</taxon>
        <taxon>Sordariomycetes</taxon>
        <taxon>Sordariomycetidae</taxon>
        <taxon>Ophiostomatales</taxon>
        <taxon>Ophiostomataceae</taxon>
        <taxon>Sporothrix</taxon>
    </lineage>
</organism>
<feature type="domain" description="Protein kinase" evidence="7">
    <location>
        <begin position="97"/>
        <end position="388"/>
    </location>
</feature>
<name>A0ABP0BJT3_9PEZI</name>
<evidence type="ECO:0000256" key="4">
    <source>
        <dbReference type="ARBA" id="ARBA00047811"/>
    </source>
</evidence>
<accession>A0ABP0BJT3</accession>
<sequence length="388" mass="42930">MSATPQEDWRRALTATERFNNIQNIEKNTHPAALTASAFTLENEAYLSSTSRDDYDAACAVLSKPPSADEAHVISSHDPEASDIHPNDTSDIQIGTYKNCHYLASGTSADVYRSGAVALKVCTIGNDCAPHNVYREAKILKELQKPCIPLLQTFHDSEQQIVLVLPYMPLTLQAVLQGSENFTRKRLQSSFVDILSALAQIHSQGIVHRDVKPSAILLESIEGPAYLSDFGTAWHPKYSVDDELADEKVLDIGTGPYRAPEVLFGNQAYGPAVDMWAVGAMLAECARPAPHKPLFESRAVHEDGNQLGLILSIFKTIGTPTLESWPEAAAFRTPPFEMYRVFEPQPWEAILPNVEEDVRTIIASLVKYNSTRLTAEEARTEIQKLRID</sequence>
<evidence type="ECO:0000256" key="1">
    <source>
        <dbReference type="ARBA" id="ARBA00012425"/>
    </source>
</evidence>
<dbReference type="EC" id="2.7.11.22" evidence="1"/>
<evidence type="ECO:0000256" key="6">
    <source>
        <dbReference type="SAM" id="MobiDB-lite"/>
    </source>
</evidence>
<reference evidence="8 9" key="1">
    <citation type="submission" date="2024-01" db="EMBL/GenBank/DDBJ databases">
        <authorList>
            <person name="Allen C."/>
            <person name="Tagirdzhanova G."/>
        </authorList>
    </citation>
    <scope>NUCLEOTIDE SEQUENCE [LARGE SCALE GENOMIC DNA]</scope>
</reference>
<keyword evidence="2" id="KW-0547">Nucleotide-binding</keyword>
<feature type="compositionally biased region" description="Basic and acidic residues" evidence="6">
    <location>
        <begin position="70"/>
        <end position="88"/>
    </location>
</feature>
<evidence type="ECO:0000259" key="7">
    <source>
        <dbReference type="PROSITE" id="PS50011"/>
    </source>
</evidence>
<dbReference type="PROSITE" id="PS50011">
    <property type="entry name" value="PROTEIN_KINASE_DOM"/>
    <property type="match status" value="1"/>
</dbReference>
<dbReference type="PANTHER" id="PTHR24056">
    <property type="entry name" value="CELL DIVISION PROTEIN KINASE"/>
    <property type="match status" value="1"/>
</dbReference>
<dbReference type="Gene3D" id="1.10.510.10">
    <property type="entry name" value="Transferase(Phosphotransferase) domain 1"/>
    <property type="match status" value="1"/>
</dbReference>
<dbReference type="InterPro" id="IPR000719">
    <property type="entry name" value="Prot_kinase_dom"/>
</dbReference>
<keyword evidence="3" id="KW-0067">ATP-binding</keyword>
<gene>
    <name evidence="8" type="ORF">SEUCBS140593_004026</name>
</gene>
<comment type="caution">
    <text evidence="8">The sequence shown here is derived from an EMBL/GenBank/DDBJ whole genome shotgun (WGS) entry which is preliminary data.</text>
</comment>
<proteinExistence type="predicted"/>
<protein>
    <recommendedName>
        <fullName evidence="1">cyclin-dependent kinase</fullName>
        <ecNumber evidence="1">2.7.11.22</ecNumber>
    </recommendedName>
</protein>
<dbReference type="Pfam" id="PF00069">
    <property type="entry name" value="Pkinase"/>
    <property type="match status" value="1"/>
</dbReference>
<evidence type="ECO:0000256" key="5">
    <source>
        <dbReference type="ARBA" id="ARBA00048367"/>
    </source>
</evidence>
<feature type="region of interest" description="Disordered" evidence="6">
    <location>
        <begin position="70"/>
        <end position="89"/>
    </location>
</feature>
<evidence type="ECO:0000256" key="2">
    <source>
        <dbReference type="ARBA" id="ARBA00022741"/>
    </source>
</evidence>
<dbReference type="InterPro" id="IPR050108">
    <property type="entry name" value="CDK"/>
</dbReference>
<dbReference type="Gene3D" id="3.30.200.20">
    <property type="entry name" value="Phosphorylase Kinase, domain 1"/>
    <property type="match status" value="1"/>
</dbReference>
<evidence type="ECO:0000313" key="9">
    <source>
        <dbReference type="Proteomes" id="UP001642482"/>
    </source>
</evidence>